<dbReference type="RefSeq" id="WP_275566424.1">
    <property type="nucleotide sequence ID" value="NZ_JARGYC010000011.1"/>
</dbReference>
<keyword evidence="10" id="KW-1185">Reference proteome</keyword>
<dbReference type="Proteomes" id="UP001220964">
    <property type="component" value="Unassembled WGS sequence"/>
</dbReference>
<dbReference type="InterPro" id="IPR042213">
    <property type="entry name" value="NBD_C_sf"/>
</dbReference>
<keyword evidence="3" id="KW-0547">Nucleotide-binding</keyword>
<gene>
    <name evidence="9" type="ORF">P1J78_06025</name>
</gene>
<dbReference type="InterPro" id="IPR031475">
    <property type="entry name" value="NBD_C"/>
</dbReference>
<organism evidence="9 10">
    <name type="scientific">Psychromarinibacter sediminicola</name>
    <dbReference type="NCBI Taxonomy" id="3033385"/>
    <lineage>
        <taxon>Bacteria</taxon>
        <taxon>Pseudomonadati</taxon>
        <taxon>Pseudomonadota</taxon>
        <taxon>Alphaproteobacteria</taxon>
        <taxon>Rhodobacterales</taxon>
        <taxon>Paracoccaceae</taxon>
        <taxon>Psychromarinibacter</taxon>
    </lineage>
</organism>
<keyword evidence="5" id="KW-0067">ATP-binding</keyword>
<comment type="caution">
    <text evidence="9">The sequence shown here is derived from an EMBL/GenBank/DDBJ whole genome shotgun (WGS) entry which is preliminary data.</text>
</comment>
<dbReference type="GO" id="GO:0005524">
    <property type="term" value="F:ATP binding"/>
    <property type="evidence" value="ECO:0007669"/>
    <property type="project" value="UniProtKB-KW"/>
</dbReference>
<dbReference type="Pfam" id="PF07005">
    <property type="entry name" value="SBD_N"/>
    <property type="match status" value="1"/>
</dbReference>
<dbReference type="EMBL" id="JARGYC010000011">
    <property type="protein sequence ID" value="MDF0600280.1"/>
    <property type="molecule type" value="Genomic_DNA"/>
</dbReference>
<accession>A0AAE3T973</accession>
<keyword evidence="6" id="KW-0119">Carbohydrate metabolism</keyword>
<evidence type="ECO:0000256" key="1">
    <source>
        <dbReference type="ARBA" id="ARBA00005715"/>
    </source>
</evidence>
<dbReference type="InterPro" id="IPR037051">
    <property type="entry name" value="4-carb_acid_sugar_kinase_N_sf"/>
</dbReference>
<comment type="similarity">
    <text evidence="1">Belongs to the four-carbon acid sugar kinase family.</text>
</comment>
<evidence type="ECO:0000259" key="8">
    <source>
        <dbReference type="Pfam" id="PF17042"/>
    </source>
</evidence>
<dbReference type="GO" id="GO:0016301">
    <property type="term" value="F:kinase activity"/>
    <property type="evidence" value="ECO:0007669"/>
    <property type="project" value="UniProtKB-KW"/>
</dbReference>
<dbReference type="Gene3D" id="3.40.980.20">
    <property type="entry name" value="Four-carbon acid sugar kinase, nucleotide binding domain"/>
    <property type="match status" value="1"/>
</dbReference>
<evidence type="ECO:0000256" key="6">
    <source>
        <dbReference type="ARBA" id="ARBA00023277"/>
    </source>
</evidence>
<dbReference type="Gene3D" id="3.40.50.10840">
    <property type="entry name" value="Putative sugar-binding, N-terminal domain"/>
    <property type="match status" value="2"/>
</dbReference>
<feature type="domain" description="Four-carbon acid sugar kinase nucleotide binding" evidence="8">
    <location>
        <begin position="254"/>
        <end position="328"/>
    </location>
</feature>
<evidence type="ECO:0000313" key="10">
    <source>
        <dbReference type="Proteomes" id="UP001220964"/>
    </source>
</evidence>
<evidence type="ECO:0000259" key="7">
    <source>
        <dbReference type="Pfam" id="PF07005"/>
    </source>
</evidence>
<dbReference type="InterPro" id="IPR010737">
    <property type="entry name" value="4-carb_acid_sugar_kinase_N"/>
</dbReference>
<dbReference type="AlphaFoldDB" id="A0AAE3T973"/>
<evidence type="ECO:0000256" key="3">
    <source>
        <dbReference type="ARBA" id="ARBA00022741"/>
    </source>
</evidence>
<reference evidence="9" key="1">
    <citation type="submission" date="2023-03" db="EMBL/GenBank/DDBJ databases">
        <title>Multiphase analysis and comparison of six strains from genera Psychromarinibacter, Lutimaribacter, and Maritimibacter, including a novel species: Psychromarinibacter sediminicola sp. nov.</title>
        <authorList>
            <person name="Wang Y.-H."/>
            <person name="Ye M.-Q."/>
            <person name="Du Z.-J."/>
        </authorList>
    </citation>
    <scope>NUCLEOTIDE SEQUENCE</scope>
    <source>
        <strain evidence="9">C21-152</strain>
    </source>
</reference>
<feature type="domain" description="Four-carbon acid sugar kinase N-terminal" evidence="7">
    <location>
        <begin position="6"/>
        <end position="122"/>
    </location>
</feature>
<evidence type="ECO:0000256" key="2">
    <source>
        <dbReference type="ARBA" id="ARBA00022679"/>
    </source>
</evidence>
<evidence type="ECO:0000256" key="5">
    <source>
        <dbReference type="ARBA" id="ARBA00022840"/>
    </source>
</evidence>
<evidence type="ECO:0000313" key="9">
    <source>
        <dbReference type="EMBL" id="MDF0600280.1"/>
    </source>
</evidence>
<sequence>MADLRLAIIADDLTGALDTAAPFTASPGGVVVATRPEALRVALDRRPAVVAVSTRSREMPARAAREAVAATLAMLPPGAAVLKKIDSRLKGNVAAELSAFQGPLTVLPAIPEFGRVVSDGALRGFGVETPLPVRDVLGDAAARATVPDAETDAQLSEALAAAPEDAVLVGARGLAQALAARWGLGAPPPAELPAPVCFAIGSTDPITRAQVDALRADRPTTAFVAAPAGRVPPPPDDVPDIAVVATTEGDETRPATVACTFAHGLVPWIRSAHGALLTGGATAEAVLDALGVFRLSLIGEALPGLPAARSGRWVFVTKSGGFGQPDALLRLAPGAQRAEV</sequence>
<evidence type="ECO:0000256" key="4">
    <source>
        <dbReference type="ARBA" id="ARBA00022777"/>
    </source>
</evidence>
<dbReference type="SUPFAM" id="SSF142764">
    <property type="entry name" value="YgbK-like"/>
    <property type="match status" value="1"/>
</dbReference>
<protein>
    <submittedName>
        <fullName evidence="9">Four-carbon acid sugar kinase family protein</fullName>
    </submittedName>
</protein>
<keyword evidence="4 9" id="KW-0418">Kinase</keyword>
<name>A0AAE3T973_9RHOB</name>
<proteinExistence type="inferred from homology"/>
<dbReference type="Pfam" id="PF17042">
    <property type="entry name" value="NBD_C"/>
    <property type="match status" value="1"/>
</dbReference>
<keyword evidence="2" id="KW-0808">Transferase</keyword>